<organism evidence="2 3">
    <name type="scientific">Eumeta variegata</name>
    <name type="common">Bagworm moth</name>
    <name type="synonym">Eumeta japonica</name>
    <dbReference type="NCBI Taxonomy" id="151549"/>
    <lineage>
        <taxon>Eukaryota</taxon>
        <taxon>Metazoa</taxon>
        <taxon>Ecdysozoa</taxon>
        <taxon>Arthropoda</taxon>
        <taxon>Hexapoda</taxon>
        <taxon>Insecta</taxon>
        <taxon>Pterygota</taxon>
        <taxon>Neoptera</taxon>
        <taxon>Endopterygota</taxon>
        <taxon>Lepidoptera</taxon>
        <taxon>Glossata</taxon>
        <taxon>Ditrysia</taxon>
        <taxon>Tineoidea</taxon>
        <taxon>Psychidae</taxon>
        <taxon>Oiketicinae</taxon>
        <taxon>Eumeta</taxon>
    </lineage>
</organism>
<keyword evidence="3" id="KW-1185">Reference proteome</keyword>
<dbReference type="EMBL" id="BGZK01000679">
    <property type="protein sequence ID" value="GBP55830.1"/>
    <property type="molecule type" value="Genomic_DNA"/>
</dbReference>
<comment type="caution">
    <text evidence="2">The sequence shown here is derived from an EMBL/GenBank/DDBJ whole genome shotgun (WGS) entry which is preliminary data.</text>
</comment>
<evidence type="ECO:0000313" key="3">
    <source>
        <dbReference type="Proteomes" id="UP000299102"/>
    </source>
</evidence>
<evidence type="ECO:0000313" key="2">
    <source>
        <dbReference type="EMBL" id="GBP55830.1"/>
    </source>
</evidence>
<protein>
    <submittedName>
        <fullName evidence="2">Uncharacterized protein</fullName>
    </submittedName>
</protein>
<evidence type="ECO:0000256" key="1">
    <source>
        <dbReference type="SAM" id="MobiDB-lite"/>
    </source>
</evidence>
<reference evidence="2 3" key="1">
    <citation type="journal article" date="2019" name="Commun. Biol.">
        <title>The bagworm genome reveals a unique fibroin gene that provides high tensile strength.</title>
        <authorList>
            <person name="Kono N."/>
            <person name="Nakamura H."/>
            <person name="Ohtoshi R."/>
            <person name="Tomita M."/>
            <person name="Numata K."/>
            <person name="Arakawa K."/>
        </authorList>
    </citation>
    <scope>NUCLEOTIDE SEQUENCE [LARGE SCALE GENOMIC DNA]</scope>
</reference>
<sequence length="76" mass="8653">MKTKAELGLESKARSISESTRREDRPRRLTCSAGTLPPLRTCKSICPTVARSLSFAHLFDIPLHEHTRTYEKAELR</sequence>
<proteinExistence type="predicted"/>
<gene>
    <name evidence="2" type="ORF">EVAR_38427_1</name>
</gene>
<dbReference type="AlphaFoldDB" id="A0A4C1WY77"/>
<dbReference type="Proteomes" id="UP000299102">
    <property type="component" value="Unassembled WGS sequence"/>
</dbReference>
<feature type="compositionally biased region" description="Basic and acidic residues" evidence="1">
    <location>
        <begin position="1"/>
        <end position="27"/>
    </location>
</feature>
<accession>A0A4C1WY77</accession>
<feature type="region of interest" description="Disordered" evidence="1">
    <location>
        <begin position="1"/>
        <end position="32"/>
    </location>
</feature>
<name>A0A4C1WY77_EUMVA</name>